<evidence type="ECO:0000256" key="4">
    <source>
        <dbReference type="ARBA" id="ARBA00022737"/>
    </source>
</evidence>
<dbReference type="InterPro" id="IPR001343">
    <property type="entry name" value="Hemolysn_Ca-bd"/>
</dbReference>
<dbReference type="EMBL" id="JBALHR010000010">
    <property type="protein sequence ID" value="MEH7829532.1"/>
    <property type="molecule type" value="Genomic_DNA"/>
</dbReference>
<evidence type="ECO:0000256" key="5">
    <source>
        <dbReference type="SAM" id="MobiDB-lite"/>
    </source>
</evidence>
<evidence type="ECO:0000256" key="1">
    <source>
        <dbReference type="ARBA" id="ARBA00001913"/>
    </source>
</evidence>
<evidence type="ECO:0000256" key="3">
    <source>
        <dbReference type="ARBA" id="ARBA00022525"/>
    </source>
</evidence>
<evidence type="ECO:0000259" key="6">
    <source>
        <dbReference type="Pfam" id="PF08548"/>
    </source>
</evidence>
<feature type="compositionally biased region" description="Gly residues" evidence="5">
    <location>
        <begin position="259"/>
        <end position="281"/>
    </location>
</feature>
<dbReference type="InterPro" id="IPR050557">
    <property type="entry name" value="RTX_toxin/Mannuronan_C5-epim"/>
</dbReference>
<keyword evidence="3" id="KW-0964">Secreted</keyword>
<sequence>MALSLSAALEAISADPGLKSLPKAHMKQGLAAAADLNRILIALLEETGANDDGLISAEDMQAVSDAIWLPANAQPWREFWLGHGNDNGTVETGYHLLQDDGGTLRFRGQALVDTVLDGIYHFGFQVSDGRYANEDGNDNARLTDVAGWLNWFLNGKSVVWGTDGAETLGSGRYDGVLRAARHETFFAGAGDDAIWSDIGNDIVHGGDGNDRAGGGADNDTLMGEADNDTLGGDEGDDLLQGGTGNDALHGGDGRDRLEGGGGADQAYGGGGRDTLQGGGGRDTLSGGDDIDHLYGGAGADLFQMWEKRARPDVLHFEAGDSGRRRGEIDRVEGFQKGIDKIDLSAFGPMEFADLDYTGGGVASCYHDGRHLRIDADGDRATDMIIEFAWIDTLTGRDFIFA</sequence>
<organism evidence="7 8">
    <name type="scientific">Gemmobacter denitrificans</name>
    <dbReference type="NCBI Taxonomy" id="3123040"/>
    <lineage>
        <taxon>Bacteria</taxon>
        <taxon>Pseudomonadati</taxon>
        <taxon>Pseudomonadota</taxon>
        <taxon>Alphaproteobacteria</taxon>
        <taxon>Rhodobacterales</taxon>
        <taxon>Paracoccaceae</taxon>
        <taxon>Gemmobacter</taxon>
    </lineage>
</organism>
<reference evidence="7" key="1">
    <citation type="submission" date="2024-02" db="EMBL/GenBank/DDBJ databases">
        <title>Genome sequences of strain Gemmobacter sp. JM10B15.</title>
        <authorList>
            <person name="Zhang M."/>
        </authorList>
    </citation>
    <scope>NUCLEOTIDE SEQUENCE</scope>
    <source>
        <strain evidence="7">JM10B15</strain>
    </source>
</reference>
<evidence type="ECO:0000313" key="8">
    <source>
        <dbReference type="Proteomes" id="UP001431963"/>
    </source>
</evidence>
<dbReference type="InterPro" id="IPR011049">
    <property type="entry name" value="Serralysin-like_metalloprot_C"/>
</dbReference>
<comment type="caution">
    <text evidence="7">The sequence shown here is derived from an EMBL/GenBank/DDBJ whole genome shotgun (WGS) entry which is preliminary data.</text>
</comment>
<dbReference type="Proteomes" id="UP001431963">
    <property type="component" value="Unassembled WGS sequence"/>
</dbReference>
<feature type="compositionally biased region" description="Basic and acidic residues" evidence="5">
    <location>
        <begin position="249"/>
        <end position="258"/>
    </location>
</feature>
<dbReference type="Gene3D" id="2.150.10.10">
    <property type="entry name" value="Serralysin-like metalloprotease, C-terminal"/>
    <property type="match status" value="2"/>
</dbReference>
<accession>A0ABU8BXV7</accession>
<dbReference type="PROSITE" id="PS00330">
    <property type="entry name" value="HEMOLYSIN_CALCIUM"/>
    <property type="match status" value="2"/>
</dbReference>
<keyword evidence="8" id="KW-1185">Reference proteome</keyword>
<dbReference type="PANTHER" id="PTHR38340">
    <property type="entry name" value="S-LAYER PROTEIN"/>
    <property type="match status" value="1"/>
</dbReference>
<name>A0ABU8BXV7_9RHOB</name>
<dbReference type="PANTHER" id="PTHR38340:SF1">
    <property type="entry name" value="S-LAYER PROTEIN"/>
    <property type="match status" value="1"/>
</dbReference>
<protein>
    <submittedName>
        <fullName evidence="7">Calcium-binding protein</fullName>
    </submittedName>
</protein>
<feature type="region of interest" description="Disordered" evidence="5">
    <location>
        <begin position="206"/>
        <end position="286"/>
    </location>
</feature>
<dbReference type="Pfam" id="PF00353">
    <property type="entry name" value="HemolysinCabind"/>
    <property type="match status" value="3"/>
</dbReference>
<dbReference type="Pfam" id="PF08548">
    <property type="entry name" value="Peptidase_M10_C"/>
    <property type="match status" value="1"/>
</dbReference>
<dbReference type="PRINTS" id="PR00313">
    <property type="entry name" value="CABNDNGRPT"/>
</dbReference>
<gene>
    <name evidence="7" type="ORF">V6590_15365</name>
</gene>
<comment type="subcellular location">
    <subcellularLocation>
        <location evidence="2">Secreted</location>
    </subcellularLocation>
</comment>
<proteinExistence type="predicted"/>
<keyword evidence="4" id="KW-0677">Repeat</keyword>
<dbReference type="RefSeq" id="WP_335424562.1">
    <property type="nucleotide sequence ID" value="NZ_JBALHR010000010.1"/>
</dbReference>
<dbReference type="SUPFAM" id="SSF51120">
    <property type="entry name" value="beta-Roll"/>
    <property type="match status" value="1"/>
</dbReference>
<comment type="cofactor">
    <cofactor evidence="1">
        <name>Ca(2+)</name>
        <dbReference type="ChEBI" id="CHEBI:29108"/>
    </cofactor>
</comment>
<evidence type="ECO:0000313" key="7">
    <source>
        <dbReference type="EMBL" id="MEH7829532.1"/>
    </source>
</evidence>
<feature type="domain" description="Peptidase M10 serralysin C-terminal" evidence="6">
    <location>
        <begin position="267"/>
        <end position="399"/>
    </location>
</feature>
<evidence type="ECO:0000256" key="2">
    <source>
        <dbReference type="ARBA" id="ARBA00004613"/>
    </source>
</evidence>
<dbReference type="InterPro" id="IPR018511">
    <property type="entry name" value="Hemolysin-typ_Ca-bd_CS"/>
</dbReference>
<feature type="compositionally biased region" description="Acidic residues" evidence="5">
    <location>
        <begin position="225"/>
        <end position="237"/>
    </location>
</feature>
<dbReference type="InterPro" id="IPR013858">
    <property type="entry name" value="Peptidase_M10B_C"/>
</dbReference>